<feature type="region of interest" description="Disordered" evidence="1">
    <location>
        <begin position="1"/>
        <end position="27"/>
    </location>
</feature>
<keyword evidence="2" id="KW-0812">Transmembrane</keyword>
<protein>
    <recommendedName>
        <fullName evidence="5">DUF5666 domain-containing protein</fullName>
    </recommendedName>
</protein>
<evidence type="ECO:0000256" key="1">
    <source>
        <dbReference type="SAM" id="MobiDB-lite"/>
    </source>
</evidence>
<accession>A0A1G6IZN3</accession>
<feature type="transmembrane region" description="Helical" evidence="2">
    <location>
        <begin position="34"/>
        <end position="54"/>
    </location>
</feature>
<gene>
    <name evidence="3" type="ORF">SAMN05216174_101169</name>
</gene>
<proteinExistence type="predicted"/>
<evidence type="ECO:0000313" key="3">
    <source>
        <dbReference type="EMBL" id="SDC11949.1"/>
    </source>
</evidence>
<keyword evidence="4" id="KW-1185">Reference proteome</keyword>
<feature type="compositionally biased region" description="Gly residues" evidence="1">
    <location>
        <begin position="172"/>
        <end position="181"/>
    </location>
</feature>
<organism evidence="3 4">
    <name type="scientific">Actinokineospora iranica</name>
    <dbReference type="NCBI Taxonomy" id="1271860"/>
    <lineage>
        <taxon>Bacteria</taxon>
        <taxon>Bacillati</taxon>
        <taxon>Actinomycetota</taxon>
        <taxon>Actinomycetes</taxon>
        <taxon>Pseudonocardiales</taxon>
        <taxon>Pseudonocardiaceae</taxon>
        <taxon>Actinokineospora</taxon>
    </lineage>
</organism>
<feature type="region of interest" description="Disordered" evidence="1">
    <location>
        <begin position="145"/>
        <end position="181"/>
    </location>
</feature>
<sequence>MTEQPARPADQQQPAWGGPVPERTQPRWSVKKTAVAAAVAVGIAVGGGFAVYAASGAVADTRGRPGGGMMMVGPGAMNALHGELVVADGKGGYTTQVIQTGEVTALSDTSVTAKSEDGYTKTYTIDADTVRSSVKTGDKVMITATPEGDTATADSITDATAARRGGPMVRQGGPGGAQPTG</sequence>
<dbReference type="EMBL" id="FMZZ01000001">
    <property type="protein sequence ID" value="SDC11949.1"/>
    <property type="molecule type" value="Genomic_DNA"/>
</dbReference>
<keyword evidence="2" id="KW-1133">Transmembrane helix</keyword>
<keyword evidence="2" id="KW-0472">Membrane</keyword>
<evidence type="ECO:0000313" key="4">
    <source>
        <dbReference type="Proteomes" id="UP000199501"/>
    </source>
</evidence>
<feature type="compositionally biased region" description="Low complexity" evidence="1">
    <location>
        <begin position="1"/>
        <end position="15"/>
    </location>
</feature>
<dbReference type="Proteomes" id="UP000199501">
    <property type="component" value="Unassembled WGS sequence"/>
</dbReference>
<dbReference type="RefSeq" id="WP_091447070.1">
    <property type="nucleotide sequence ID" value="NZ_FMZZ01000001.1"/>
</dbReference>
<dbReference type="AlphaFoldDB" id="A0A1G6IZN3"/>
<evidence type="ECO:0000256" key="2">
    <source>
        <dbReference type="SAM" id="Phobius"/>
    </source>
</evidence>
<dbReference type="OrthoDB" id="3401874at2"/>
<feature type="compositionally biased region" description="Low complexity" evidence="1">
    <location>
        <begin position="149"/>
        <end position="171"/>
    </location>
</feature>
<evidence type="ECO:0008006" key="5">
    <source>
        <dbReference type="Google" id="ProtNLM"/>
    </source>
</evidence>
<dbReference type="STRING" id="1271860.SAMN05216174_101169"/>
<name>A0A1G6IZN3_9PSEU</name>
<reference evidence="4" key="1">
    <citation type="submission" date="2016-10" db="EMBL/GenBank/DDBJ databases">
        <authorList>
            <person name="Varghese N."/>
            <person name="Submissions S."/>
        </authorList>
    </citation>
    <scope>NUCLEOTIDE SEQUENCE [LARGE SCALE GENOMIC DNA]</scope>
    <source>
        <strain evidence="4">IBRC-M 10403</strain>
    </source>
</reference>